<reference evidence="2" key="1">
    <citation type="submission" date="2014-12" db="EMBL/GenBank/DDBJ databases">
        <title>Insight into the proteome of Arion vulgaris.</title>
        <authorList>
            <person name="Aradska J."/>
            <person name="Bulat T."/>
            <person name="Smidak R."/>
            <person name="Sarate P."/>
            <person name="Gangsoo J."/>
            <person name="Sialana F."/>
            <person name="Bilban M."/>
            <person name="Lubec G."/>
        </authorList>
    </citation>
    <scope>NUCLEOTIDE SEQUENCE</scope>
    <source>
        <tissue evidence="2">Skin</tissue>
    </source>
</reference>
<dbReference type="AlphaFoldDB" id="A0A0B7BY03"/>
<feature type="compositionally biased region" description="Basic and acidic residues" evidence="1">
    <location>
        <begin position="138"/>
        <end position="157"/>
    </location>
</feature>
<sequence length="157" mass="17420">RAAFARQYPAEMYNYSGYPSQPFYANAHPSHPSFYPNSQVDYPRRGRSSSNLTFPSPNGIPAPVDTSKHFLGHKESDRDGVSPLPAKDDTEKITKSVEKEAYKEDNVTHKTVNTLSGSKNMSSALNPEPESRSSSVDSDTRSHKNEDTTCRNEHANA</sequence>
<gene>
    <name evidence="2" type="primary">ORF215232</name>
</gene>
<organism evidence="2">
    <name type="scientific">Arion vulgaris</name>
    <dbReference type="NCBI Taxonomy" id="1028688"/>
    <lineage>
        <taxon>Eukaryota</taxon>
        <taxon>Metazoa</taxon>
        <taxon>Spiralia</taxon>
        <taxon>Lophotrochozoa</taxon>
        <taxon>Mollusca</taxon>
        <taxon>Gastropoda</taxon>
        <taxon>Heterobranchia</taxon>
        <taxon>Euthyneura</taxon>
        <taxon>Panpulmonata</taxon>
        <taxon>Eupulmonata</taxon>
        <taxon>Stylommatophora</taxon>
        <taxon>Helicina</taxon>
        <taxon>Arionoidea</taxon>
        <taxon>Arionidae</taxon>
        <taxon>Arion</taxon>
    </lineage>
</organism>
<feature type="compositionally biased region" description="Polar residues" evidence="1">
    <location>
        <begin position="109"/>
        <end position="125"/>
    </location>
</feature>
<evidence type="ECO:0000313" key="2">
    <source>
        <dbReference type="EMBL" id="CEK97261.1"/>
    </source>
</evidence>
<proteinExistence type="predicted"/>
<accession>A0A0B7BY03</accession>
<feature type="region of interest" description="Disordered" evidence="1">
    <location>
        <begin position="28"/>
        <end position="157"/>
    </location>
</feature>
<evidence type="ECO:0000256" key="1">
    <source>
        <dbReference type="SAM" id="MobiDB-lite"/>
    </source>
</evidence>
<feature type="compositionally biased region" description="Basic and acidic residues" evidence="1">
    <location>
        <begin position="66"/>
        <end position="108"/>
    </location>
</feature>
<feature type="non-terminal residue" evidence="2">
    <location>
        <position position="1"/>
    </location>
</feature>
<feature type="non-terminal residue" evidence="2">
    <location>
        <position position="157"/>
    </location>
</feature>
<dbReference type="EMBL" id="HACG01050396">
    <property type="protein sequence ID" value="CEK97261.1"/>
    <property type="molecule type" value="Transcribed_RNA"/>
</dbReference>
<protein>
    <submittedName>
        <fullName evidence="2">Uncharacterized protein</fullName>
    </submittedName>
</protein>
<name>A0A0B7BY03_9EUPU</name>